<dbReference type="Gene3D" id="3.40.50.1820">
    <property type="entry name" value="alpha/beta hydrolase"/>
    <property type="match status" value="1"/>
</dbReference>
<dbReference type="GO" id="GO:0004301">
    <property type="term" value="F:epoxide hydrolase activity"/>
    <property type="evidence" value="ECO:0007669"/>
    <property type="project" value="TreeGrafter"/>
</dbReference>
<feature type="domain" description="Epoxide hydrolase N-terminal" evidence="5">
    <location>
        <begin position="7"/>
        <end position="112"/>
    </location>
</feature>
<dbReference type="OrthoDB" id="5171248at2"/>
<evidence type="ECO:0000256" key="4">
    <source>
        <dbReference type="PIRSR" id="PIRSR001112-1"/>
    </source>
</evidence>
<sequence length="371" mass="42253">MSENTEIRPFRIDVPQAKLDDLNDRLDRTLWPDELPDAGWDYGVPVGYVRRLAEYWRSGYDWRAQEAKINRYPQFTTEIDGQNIHFLHVRSPHEDALPLVLTHGWPGSIVEYLKVIDLLTNPEDPSRAFHVVIPSLPGFGFSGPTKEKGWNRYRTAKAWAELMRRLGYDRYGAAGNDGGSFVSPEVGRLDPGHVVGVHVTQIFSFPSGDPAEFEKITPEDQKALEVLQWFHDNKMSFNTLLSQQPQTLSYAIYDSPAGLLGWNAQLFGDAADVDDDFVLTNTMLYWLTGTATSATRFYYEDAHAEHPKEPTTVPLGLAMFDGDFVSMRTFAERDHKNIVHWRSYERGGHYAAHLVPDVLAEDLREFYSGLR</sequence>
<accession>A0A367EUX4</accession>
<feature type="active site" description="Proton acceptor" evidence="4">
    <location>
        <position position="349"/>
    </location>
</feature>
<evidence type="ECO:0000313" key="6">
    <source>
        <dbReference type="EMBL" id="RCG21924.1"/>
    </source>
</evidence>
<dbReference type="EMBL" id="QOIL01000029">
    <property type="protein sequence ID" value="RCG21924.1"/>
    <property type="molecule type" value="Genomic_DNA"/>
</dbReference>
<keyword evidence="2" id="KW-0058">Aromatic hydrocarbons catabolism</keyword>
<dbReference type="PRINTS" id="PR00412">
    <property type="entry name" value="EPOXHYDRLASE"/>
</dbReference>
<feature type="active site" description="Proton donor" evidence="4">
    <location>
        <position position="298"/>
    </location>
</feature>
<evidence type="ECO:0000256" key="3">
    <source>
        <dbReference type="ARBA" id="ARBA00022801"/>
    </source>
</evidence>
<protein>
    <submittedName>
        <fullName evidence="6">Epoxide hydrolase</fullName>
    </submittedName>
</protein>
<feature type="active site" description="Nucleophile" evidence="4">
    <location>
        <position position="177"/>
    </location>
</feature>
<dbReference type="GO" id="GO:0097176">
    <property type="term" value="P:epoxide metabolic process"/>
    <property type="evidence" value="ECO:0007669"/>
    <property type="project" value="TreeGrafter"/>
</dbReference>
<dbReference type="PIRSF" id="PIRSF001112">
    <property type="entry name" value="Epoxide_hydrolase"/>
    <property type="match status" value="1"/>
</dbReference>
<dbReference type="InterPro" id="IPR000639">
    <property type="entry name" value="Epox_hydrolase-like"/>
</dbReference>
<evidence type="ECO:0000256" key="1">
    <source>
        <dbReference type="ARBA" id="ARBA00010088"/>
    </source>
</evidence>
<dbReference type="Pfam" id="PF06441">
    <property type="entry name" value="EHN"/>
    <property type="match status" value="1"/>
</dbReference>
<comment type="caution">
    <text evidence="6">The sequence shown here is derived from an EMBL/GenBank/DDBJ whole genome shotgun (WGS) entry which is preliminary data.</text>
</comment>
<keyword evidence="7" id="KW-1185">Reference proteome</keyword>
<evidence type="ECO:0000313" key="7">
    <source>
        <dbReference type="Proteomes" id="UP000253094"/>
    </source>
</evidence>
<dbReference type="RefSeq" id="WP_114033402.1">
    <property type="nucleotide sequence ID" value="NZ_QOIL01000029.1"/>
</dbReference>
<dbReference type="InterPro" id="IPR010497">
    <property type="entry name" value="Epoxide_hydro_N"/>
</dbReference>
<dbReference type="InterPro" id="IPR029058">
    <property type="entry name" value="AB_hydrolase_fold"/>
</dbReference>
<dbReference type="Proteomes" id="UP000253094">
    <property type="component" value="Unassembled WGS sequence"/>
</dbReference>
<gene>
    <name evidence="6" type="ORF">DQ384_36260</name>
</gene>
<dbReference type="PANTHER" id="PTHR21661">
    <property type="entry name" value="EPOXIDE HYDROLASE 1-RELATED"/>
    <property type="match status" value="1"/>
</dbReference>
<keyword evidence="3 6" id="KW-0378">Hydrolase</keyword>
<reference evidence="6 7" key="1">
    <citation type="submission" date="2018-06" db="EMBL/GenBank/DDBJ databases">
        <title>Sphaerisporangium craniellae sp. nov., isolated from a marine sponge in the South China Sea.</title>
        <authorList>
            <person name="Li L."/>
        </authorList>
    </citation>
    <scope>NUCLEOTIDE SEQUENCE [LARGE SCALE GENOMIC DNA]</scope>
    <source>
        <strain evidence="6 7">CCTCC AA 208026</strain>
    </source>
</reference>
<name>A0A367EUX4_9ACTN</name>
<evidence type="ECO:0000256" key="2">
    <source>
        <dbReference type="ARBA" id="ARBA00022797"/>
    </source>
</evidence>
<dbReference type="AlphaFoldDB" id="A0A367EUX4"/>
<organism evidence="6 7">
    <name type="scientific">Sphaerisporangium album</name>
    <dbReference type="NCBI Taxonomy" id="509200"/>
    <lineage>
        <taxon>Bacteria</taxon>
        <taxon>Bacillati</taxon>
        <taxon>Actinomycetota</taxon>
        <taxon>Actinomycetes</taxon>
        <taxon>Streptosporangiales</taxon>
        <taxon>Streptosporangiaceae</taxon>
        <taxon>Sphaerisporangium</taxon>
    </lineage>
</organism>
<evidence type="ECO:0000259" key="5">
    <source>
        <dbReference type="Pfam" id="PF06441"/>
    </source>
</evidence>
<comment type="similarity">
    <text evidence="1">Belongs to the peptidase S33 family.</text>
</comment>
<dbReference type="PANTHER" id="PTHR21661:SF35">
    <property type="entry name" value="EPOXIDE HYDROLASE"/>
    <property type="match status" value="1"/>
</dbReference>
<proteinExistence type="inferred from homology"/>
<dbReference type="SUPFAM" id="SSF53474">
    <property type="entry name" value="alpha/beta-Hydrolases"/>
    <property type="match status" value="1"/>
</dbReference>
<dbReference type="InterPro" id="IPR016292">
    <property type="entry name" value="Epoxide_hydrolase"/>
</dbReference>